<keyword evidence="1" id="KW-0472">Membrane</keyword>
<feature type="transmembrane region" description="Helical" evidence="1">
    <location>
        <begin position="259"/>
        <end position="280"/>
    </location>
</feature>
<keyword evidence="1" id="KW-1133">Transmembrane helix</keyword>
<keyword evidence="4" id="KW-1185">Reference proteome</keyword>
<dbReference type="PaxDb" id="880073-Calab_1685"/>
<evidence type="ECO:0000313" key="3">
    <source>
        <dbReference type="EMBL" id="EHO41303.1"/>
    </source>
</evidence>
<sequence length="406" mass="45416" precursor="true">MNKRNFYGFLWHALWFAFTSAFTDYNTVLPALIVKAGGGMWHIGVLTFISIGVPLASQLLFTPFIETRPQKKPFLLLGINLRIVALAGIGFTIYWFLHNPSFTLFMINVYLWMLFFTFSGAFAGLSYTHLLGLSFEGDERKHLIVSKQVLSAIGLALSATAVTFILRQKPYPSNYMQLFFMASGMLLVASAGFWVLNEKTVKIKKNRTSILNFLKRIPQILRNNKNLTYLIITANLLSASMILIPFITGSLKGKFEFSGSLIGNLLIFQYAGMIVSNWVWKKIVKTKGFKGLLKMTALLIGSMPPMAYFILQLNMVLPLYFFFFLVGSGISAFKIAIEGGLLEISTNENRVLFTGVFGATNLISSLFPLLTGLLFYLISPAFILFAFGLISLSALFFIKKLTCPVD</sequence>
<dbReference type="Proteomes" id="UP000183868">
    <property type="component" value="Chromosome"/>
</dbReference>
<feature type="transmembrane region" description="Helical" evidence="1">
    <location>
        <begin position="74"/>
        <end position="97"/>
    </location>
</feature>
<reference evidence="2 5" key="2">
    <citation type="submission" date="2016-11" db="EMBL/GenBank/DDBJ databases">
        <title>Genomic analysis of Caldithrix abyssi and proposal of a novel bacterial phylum Caldithrichaeota.</title>
        <authorList>
            <person name="Kublanov I."/>
            <person name="Sigalova O."/>
            <person name="Gavrilov S."/>
            <person name="Lebedinsky A."/>
            <person name="Ivanova N."/>
            <person name="Daum C."/>
            <person name="Reddy T."/>
            <person name="Klenk H.P."/>
            <person name="Goker M."/>
            <person name="Reva O."/>
            <person name="Miroshnichenko M."/>
            <person name="Kyprides N."/>
            <person name="Woyke T."/>
            <person name="Gelfand M."/>
        </authorList>
    </citation>
    <scope>NUCLEOTIDE SEQUENCE [LARGE SCALE GENOMIC DNA]</scope>
    <source>
        <strain evidence="2 5">LF13</strain>
    </source>
</reference>
<name>H1XRU3_CALAY</name>
<evidence type="ECO:0000313" key="4">
    <source>
        <dbReference type="Proteomes" id="UP000004671"/>
    </source>
</evidence>
<dbReference type="EMBL" id="CP018099">
    <property type="protein sequence ID" value="APF17165.1"/>
    <property type="molecule type" value="Genomic_DNA"/>
</dbReference>
<gene>
    <name evidence="2" type="ORF">Cabys_414</name>
    <name evidence="3" type="ORF">Calab_1685</name>
</gene>
<feature type="transmembrane region" description="Helical" evidence="1">
    <location>
        <begin position="178"/>
        <end position="197"/>
    </location>
</feature>
<evidence type="ECO:0000313" key="2">
    <source>
        <dbReference type="EMBL" id="APF17165.1"/>
    </source>
</evidence>
<keyword evidence="1" id="KW-0812">Transmembrane</keyword>
<dbReference type="OrthoDB" id="1116620at2"/>
<evidence type="ECO:0008006" key="6">
    <source>
        <dbReference type="Google" id="ProtNLM"/>
    </source>
</evidence>
<feature type="transmembrane region" description="Helical" evidence="1">
    <location>
        <begin position="149"/>
        <end position="166"/>
    </location>
</feature>
<dbReference type="SUPFAM" id="SSF103473">
    <property type="entry name" value="MFS general substrate transporter"/>
    <property type="match status" value="1"/>
</dbReference>
<dbReference type="Proteomes" id="UP000004671">
    <property type="component" value="Chromosome"/>
</dbReference>
<dbReference type="AlphaFoldDB" id="H1XRU3"/>
<evidence type="ECO:0000256" key="1">
    <source>
        <dbReference type="SAM" id="Phobius"/>
    </source>
</evidence>
<proteinExistence type="predicted"/>
<dbReference type="KEGG" id="caby:Cabys_414"/>
<feature type="transmembrane region" description="Helical" evidence="1">
    <location>
        <begin position="39"/>
        <end position="62"/>
    </location>
</feature>
<feature type="transmembrane region" description="Helical" evidence="1">
    <location>
        <begin position="109"/>
        <end position="128"/>
    </location>
</feature>
<protein>
    <recommendedName>
        <fullName evidence="6">Major facilitator superfamily MFS_1</fullName>
    </recommendedName>
</protein>
<dbReference type="InterPro" id="IPR036259">
    <property type="entry name" value="MFS_trans_sf"/>
</dbReference>
<dbReference type="InterPro" id="IPR052528">
    <property type="entry name" value="Sugar_transport-like"/>
</dbReference>
<dbReference type="RefSeq" id="WP_006928400.1">
    <property type="nucleotide sequence ID" value="NZ_CM001402.1"/>
</dbReference>
<reference evidence="3 4" key="1">
    <citation type="submission" date="2011-09" db="EMBL/GenBank/DDBJ databases">
        <title>The permanent draft genome of Caldithrix abyssi DSM 13497.</title>
        <authorList>
            <consortium name="US DOE Joint Genome Institute (JGI-PGF)"/>
            <person name="Lucas S."/>
            <person name="Han J."/>
            <person name="Lapidus A."/>
            <person name="Bruce D."/>
            <person name="Goodwin L."/>
            <person name="Pitluck S."/>
            <person name="Peters L."/>
            <person name="Kyrpides N."/>
            <person name="Mavromatis K."/>
            <person name="Ivanova N."/>
            <person name="Mikhailova N."/>
            <person name="Chertkov O."/>
            <person name="Detter J.C."/>
            <person name="Tapia R."/>
            <person name="Han C."/>
            <person name="Land M."/>
            <person name="Hauser L."/>
            <person name="Markowitz V."/>
            <person name="Cheng J.-F."/>
            <person name="Hugenholtz P."/>
            <person name="Woyke T."/>
            <person name="Wu D."/>
            <person name="Spring S."/>
            <person name="Brambilla E."/>
            <person name="Klenk H.-P."/>
            <person name="Eisen J.A."/>
        </authorList>
    </citation>
    <scope>NUCLEOTIDE SEQUENCE [LARGE SCALE GENOMIC DNA]</scope>
    <source>
        <strain evidence="3 4">DSM 13497</strain>
    </source>
</reference>
<feature type="transmembrane region" description="Helical" evidence="1">
    <location>
        <begin position="373"/>
        <end position="398"/>
    </location>
</feature>
<feature type="transmembrane region" description="Helical" evidence="1">
    <location>
        <begin position="317"/>
        <end position="337"/>
    </location>
</feature>
<dbReference type="HOGENOM" id="CLU_048252_1_0_0"/>
<dbReference type="EMBL" id="CM001402">
    <property type="protein sequence ID" value="EHO41303.1"/>
    <property type="molecule type" value="Genomic_DNA"/>
</dbReference>
<feature type="transmembrane region" description="Helical" evidence="1">
    <location>
        <begin position="349"/>
        <end position="367"/>
    </location>
</feature>
<dbReference type="STRING" id="880073.Cabys_414"/>
<accession>H1XRU3</accession>
<organism evidence="3 4">
    <name type="scientific">Caldithrix abyssi DSM 13497</name>
    <dbReference type="NCBI Taxonomy" id="880073"/>
    <lineage>
        <taxon>Bacteria</taxon>
        <taxon>Pseudomonadati</taxon>
        <taxon>Calditrichota</taxon>
        <taxon>Calditrichia</taxon>
        <taxon>Calditrichales</taxon>
        <taxon>Calditrichaceae</taxon>
        <taxon>Caldithrix</taxon>
    </lineage>
</organism>
<feature type="transmembrane region" description="Helical" evidence="1">
    <location>
        <begin position="292"/>
        <end position="311"/>
    </location>
</feature>
<evidence type="ECO:0000313" key="5">
    <source>
        <dbReference type="Proteomes" id="UP000183868"/>
    </source>
</evidence>
<dbReference type="eggNOG" id="COG2211">
    <property type="taxonomic scope" value="Bacteria"/>
</dbReference>
<dbReference type="PANTHER" id="PTHR23526">
    <property type="entry name" value="INTEGRAL MEMBRANE TRANSPORT PROTEIN-RELATED"/>
    <property type="match status" value="1"/>
</dbReference>
<dbReference type="Gene3D" id="1.20.1250.20">
    <property type="entry name" value="MFS general substrate transporter like domains"/>
    <property type="match status" value="2"/>
</dbReference>
<dbReference type="InParanoid" id="H1XRU3"/>
<dbReference type="PANTHER" id="PTHR23526:SF2">
    <property type="entry name" value="MAJOR FACILITATOR SUPERFAMILY (MFS) PROFILE DOMAIN-CONTAINING PROTEIN"/>
    <property type="match status" value="1"/>
</dbReference>
<feature type="transmembrane region" description="Helical" evidence="1">
    <location>
        <begin position="227"/>
        <end position="247"/>
    </location>
</feature>